<sequence>MYPYHNKIKQRIKNGELVSFEFVEKYKNISPCLVLYFKTEPFTRPIREHRFSEYRLLLKIEND</sequence>
<protein>
    <submittedName>
        <fullName evidence="1">Uncharacterized protein</fullName>
    </submittedName>
</protein>
<dbReference type="Proteomes" id="UP000510643">
    <property type="component" value="Chromosome"/>
</dbReference>
<keyword evidence="2" id="KW-1185">Reference proteome</keyword>
<gene>
    <name evidence="1" type="ORF">FH779_03785</name>
</gene>
<dbReference type="KEGG" id="efal:FH779_03785"/>
<dbReference type="RefSeq" id="WP_180906119.1">
    <property type="nucleotide sequence ID" value="NZ_CP040908.1"/>
</dbReference>
<dbReference type="EMBL" id="CP040908">
    <property type="protein sequence ID" value="QLL57259.1"/>
    <property type="molecule type" value="Genomic_DNA"/>
</dbReference>
<accession>A0A7H9DR26</accession>
<dbReference type="AlphaFoldDB" id="A0A7H9DR26"/>
<reference evidence="1 2" key="1">
    <citation type="submission" date="2019-06" db="EMBL/GenBank/DDBJ databases">
        <title>Emergence of pandrug resistant Empedobacter falsenii in China.</title>
        <authorList>
            <person name="Dong N."/>
            <person name="Chen S."/>
            <person name="Zhang R."/>
        </authorList>
    </citation>
    <scope>NUCLEOTIDE SEQUENCE [LARGE SCALE GENOMIC DNA]</scope>
    <source>
        <strain evidence="1 2">1681-1</strain>
    </source>
</reference>
<evidence type="ECO:0000313" key="1">
    <source>
        <dbReference type="EMBL" id="QLL57259.1"/>
    </source>
</evidence>
<organism evidence="1 2">
    <name type="scientific">Empedobacter falsenii</name>
    <dbReference type="NCBI Taxonomy" id="343874"/>
    <lineage>
        <taxon>Bacteria</taxon>
        <taxon>Pseudomonadati</taxon>
        <taxon>Bacteroidota</taxon>
        <taxon>Flavobacteriia</taxon>
        <taxon>Flavobacteriales</taxon>
        <taxon>Weeksellaceae</taxon>
        <taxon>Empedobacter</taxon>
    </lineage>
</organism>
<dbReference type="GeneID" id="78400560"/>
<evidence type="ECO:0000313" key="2">
    <source>
        <dbReference type="Proteomes" id="UP000510643"/>
    </source>
</evidence>
<name>A0A7H9DR26_9FLAO</name>
<proteinExistence type="predicted"/>